<dbReference type="KEGG" id="pdio:PDMSB3_3498"/>
<sequence>MTLPVSGPISLSQIANEVGLSLPVSINHPWLLKLINKPGLPVSFSDFYGKAGRYDGSLLCQSEGGSQVIQFSSSPWFGGQLSNLVAVQNIFTGQYSLILGCASAPNWGGNLSVRNNTTGVSIVLPKMDSVDWGLQGSSPVTPTNLLRLGNTDSFTVLPSN</sequence>
<dbReference type="Proteomes" id="UP000325811">
    <property type="component" value="Chromosome I"/>
</dbReference>
<protein>
    <submittedName>
        <fullName evidence="1">Uncharacterized protein</fullName>
    </submittedName>
</protein>
<evidence type="ECO:0000313" key="2">
    <source>
        <dbReference type="Proteomes" id="UP000325811"/>
    </source>
</evidence>
<name>A0A5Q4ZFY7_9BURK</name>
<dbReference type="RefSeq" id="WP_165186913.1">
    <property type="nucleotide sequence ID" value="NZ_LR699553.1"/>
</dbReference>
<evidence type="ECO:0000313" key="1">
    <source>
        <dbReference type="EMBL" id="VVD29954.1"/>
    </source>
</evidence>
<gene>
    <name evidence="1" type="ORF">PDMSB3_3498</name>
</gene>
<dbReference type="AlphaFoldDB" id="A0A5Q4ZFY7"/>
<proteinExistence type="predicted"/>
<keyword evidence="2" id="KW-1185">Reference proteome</keyword>
<organism evidence="1 2">
    <name type="scientific">Paraburkholderia dioscoreae</name>
    <dbReference type="NCBI Taxonomy" id="2604047"/>
    <lineage>
        <taxon>Bacteria</taxon>
        <taxon>Pseudomonadati</taxon>
        <taxon>Pseudomonadota</taxon>
        <taxon>Betaproteobacteria</taxon>
        <taxon>Burkholderiales</taxon>
        <taxon>Burkholderiaceae</taxon>
        <taxon>Paraburkholderia</taxon>
    </lineage>
</organism>
<accession>A0A5Q4ZFY7</accession>
<dbReference type="EMBL" id="LR699553">
    <property type="protein sequence ID" value="VVD29954.1"/>
    <property type="molecule type" value="Genomic_DNA"/>
</dbReference>
<reference evidence="1 2" key="1">
    <citation type="submission" date="2019-08" db="EMBL/GenBank/DDBJ databases">
        <authorList>
            <person name="Herpell B J."/>
        </authorList>
    </citation>
    <scope>NUCLEOTIDE SEQUENCE [LARGE SCALE GENOMIC DNA]</scope>
    <source>
        <strain evidence="2">Msb3</strain>
    </source>
</reference>